<feature type="region of interest" description="Disordered" evidence="6">
    <location>
        <begin position="105"/>
        <end position="157"/>
    </location>
</feature>
<dbReference type="InterPro" id="IPR027370">
    <property type="entry name" value="Znf-RING_euk"/>
</dbReference>
<dbReference type="GO" id="GO:0005829">
    <property type="term" value="C:cytosol"/>
    <property type="evidence" value="ECO:0007669"/>
    <property type="project" value="UniProtKB-SubCell"/>
</dbReference>
<dbReference type="GO" id="GO:0016055">
    <property type="term" value="P:Wnt signaling pathway"/>
    <property type="evidence" value="ECO:0007669"/>
    <property type="project" value="InterPro"/>
</dbReference>
<dbReference type="AlphaFoldDB" id="A0A0B1SWL3"/>
<sequence length="183" mass="20479">MVFEDDDEECSVCYQKMILPTVVPACGHRFCFLCIKGAASREGENTCPKCRGEVSPSIFKRPKATGVTLDMHDPESPSVDPAFARPTSSGEISLIHRVFILRPKTSNSDSDPIPLSKRVKPRNSQSQTPDQEEAEEVAKEDGDKDVPDQEPEPEPERFYWLYKVKTSKISPISGPFHAFTSQY</sequence>
<evidence type="ECO:0000259" key="7">
    <source>
        <dbReference type="PROSITE" id="PS50089"/>
    </source>
</evidence>
<feature type="compositionally biased region" description="Basic and acidic residues" evidence="6">
    <location>
        <begin position="136"/>
        <end position="147"/>
    </location>
</feature>
<comment type="subcellular location">
    <subcellularLocation>
        <location evidence="5">Cytoplasm</location>
        <location evidence="5">Cytosol</location>
    </subcellularLocation>
</comment>
<dbReference type="PROSITE" id="PS00518">
    <property type="entry name" value="ZF_RING_1"/>
    <property type="match status" value="1"/>
</dbReference>
<proteinExistence type="predicted"/>
<reference evidence="8 9" key="1">
    <citation type="submission" date="2014-03" db="EMBL/GenBank/DDBJ databases">
        <title>Draft genome of the hookworm Oesophagostomum dentatum.</title>
        <authorList>
            <person name="Mitreva M."/>
        </authorList>
    </citation>
    <scope>NUCLEOTIDE SEQUENCE [LARGE SCALE GENOMIC DNA]</scope>
    <source>
        <strain evidence="8 9">OD-Hann</strain>
    </source>
</reference>
<dbReference type="GO" id="GO:0008270">
    <property type="term" value="F:zinc ion binding"/>
    <property type="evidence" value="ECO:0007669"/>
    <property type="project" value="UniProtKB-UniRule"/>
</dbReference>
<dbReference type="PANTHER" id="PTHR13417:SF2">
    <property type="entry name" value="E3 UBIQUITIN-PROTEIN LIGASE RNF146"/>
    <property type="match status" value="1"/>
</dbReference>
<dbReference type="PANTHER" id="PTHR13417">
    <property type="entry name" value="E3 UBIQUITIN-PROTEIN LIGASE RNF146"/>
    <property type="match status" value="1"/>
</dbReference>
<evidence type="ECO:0000313" key="9">
    <source>
        <dbReference type="Proteomes" id="UP000053660"/>
    </source>
</evidence>
<evidence type="ECO:0000256" key="2">
    <source>
        <dbReference type="ARBA" id="ARBA00022771"/>
    </source>
</evidence>
<dbReference type="InterPro" id="IPR033509">
    <property type="entry name" value="RNF146"/>
</dbReference>
<dbReference type="EMBL" id="KN553941">
    <property type="protein sequence ID" value="KHJ89643.1"/>
    <property type="molecule type" value="Genomic_DNA"/>
</dbReference>
<keyword evidence="5" id="KW-0808">Transferase</keyword>
<keyword evidence="5" id="KW-0833">Ubl conjugation pathway</keyword>
<comment type="function">
    <text evidence="5">E3 ubiquitin-protein ligase that specifically binds poly-ADP-ribosylated proteins and mediates their ubiquitination and subsequent degradation.</text>
</comment>
<dbReference type="InterPro" id="IPR013083">
    <property type="entry name" value="Znf_RING/FYVE/PHD"/>
</dbReference>
<dbReference type="InterPro" id="IPR001841">
    <property type="entry name" value="Znf_RING"/>
</dbReference>
<accession>A0A0B1SWL3</accession>
<gene>
    <name evidence="8" type="ORF">OESDEN_10527</name>
</gene>
<evidence type="ECO:0000256" key="5">
    <source>
        <dbReference type="RuleBase" id="RU367115"/>
    </source>
</evidence>
<name>A0A0B1SWL3_OESDE</name>
<evidence type="ECO:0000256" key="1">
    <source>
        <dbReference type="ARBA" id="ARBA00022723"/>
    </source>
</evidence>
<dbReference type="InterPro" id="IPR017907">
    <property type="entry name" value="Znf_RING_CS"/>
</dbReference>
<dbReference type="Pfam" id="PF13445">
    <property type="entry name" value="zf-RING_UBOX"/>
    <property type="match status" value="1"/>
</dbReference>
<evidence type="ECO:0000313" key="8">
    <source>
        <dbReference type="EMBL" id="KHJ89643.1"/>
    </source>
</evidence>
<evidence type="ECO:0000256" key="4">
    <source>
        <dbReference type="PROSITE-ProRule" id="PRU00175"/>
    </source>
</evidence>
<dbReference type="SUPFAM" id="SSF57850">
    <property type="entry name" value="RING/U-box"/>
    <property type="match status" value="1"/>
</dbReference>
<dbReference type="Gene3D" id="3.30.40.10">
    <property type="entry name" value="Zinc/RING finger domain, C3HC4 (zinc finger)"/>
    <property type="match status" value="1"/>
</dbReference>
<dbReference type="OrthoDB" id="10065815at2759"/>
<organism evidence="8 9">
    <name type="scientific">Oesophagostomum dentatum</name>
    <name type="common">Nodular worm</name>
    <dbReference type="NCBI Taxonomy" id="61180"/>
    <lineage>
        <taxon>Eukaryota</taxon>
        <taxon>Metazoa</taxon>
        <taxon>Ecdysozoa</taxon>
        <taxon>Nematoda</taxon>
        <taxon>Chromadorea</taxon>
        <taxon>Rhabditida</taxon>
        <taxon>Rhabditina</taxon>
        <taxon>Rhabditomorpha</taxon>
        <taxon>Strongyloidea</taxon>
        <taxon>Strongylidae</taxon>
        <taxon>Oesophagostomum</taxon>
    </lineage>
</organism>
<feature type="region of interest" description="Disordered" evidence="6">
    <location>
        <begin position="67"/>
        <end position="86"/>
    </location>
</feature>
<keyword evidence="9" id="KW-1185">Reference proteome</keyword>
<dbReference type="GO" id="GO:0061630">
    <property type="term" value="F:ubiquitin protein ligase activity"/>
    <property type="evidence" value="ECO:0007669"/>
    <property type="project" value="UniProtKB-UniRule"/>
</dbReference>
<keyword evidence="3 5" id="KW-0862">Zinc</keyword>
<keyword evidence="2 4" id="KW-0863">Zinc-finger</keyword>
<keyword evidence="1 5" id="KW-0479">Metal-binding</keyword>
<dbReference type="GO" id="GO:0051865">
    <property type="term" value="P:protein autoubiquitination"/>
    <property type="evidence" value="ECO:0007669"/>
    <property type="project" value="UniProtKB-UniRule"/>
</dbReference>
<dbReference type="GO" id="GO:0072572">
    <property type="term" value="F:poly-ADP-D-ribose binding"/>
    <property type="evidence" value="ECO:0007669"/>
    <property type="project" value="UniProtKB-UniRule"/>
</dbReference>
<evidence type="ECO:0000256" key="6">
    <source>
        <dbReference type="SAM" id="MobiDB-lite"/>
    </source>
</evidence>
<feature type="domain" description="RING-type" evidence="7">
    <location>
        <begin position="10"/>
        <end position="51"/>
    </location>
</feature>
<dbReference type="SMART" id="SM00184">
    <property type="entry name" value="RING"/>
    <property type="match status" value="1"/>
</dbReference>
<protein>
    <recommendedName>
        <fullName evidence="5">E3 ubiquitin-protein ligase</fullName>
        <ecNumber evidence="5">2.3.2.27</ecNumber>
    </recommendedName>
</protein>
<comment type="pathway">
    <text evidence="5">Protein modification; protein ubiquitination.</text>
</comment>
<comment type="catalytic activity">
    <reaction evidence="5">
        <text>S-ubiquitinyl-[E2 ubiquitin-conjugating enzyme]-L-cysteine + [acceptor protein]-L-lysine = [E2 ubiquitin-conjugating enzyme]-L-cysteine + N(6)-ubiquitinyl-[acceptor protein]-L-lysine.</text>
        <dbReference type="EC" id="2.3.2.27"/>
    </reaction>
</comment>
<dbReference type="GO" id="GO:0006511">
    <property type="term" value="P:ubiquitin-dependent protein catabolic process"/>
    <property type="evidence" value="ECO:0007669"/>
    <property type="project" value="UniProtKB-UniRule"/>
</dbReference>
<keyword evidence="5" id="KW-0963">Cytoplasm</keyword>
<dbReference type="PROSITE" id="PS50089">
    <property type="entry name" value="ZF_RING_2"/>
    <property type="match status" value="1"/>
</dbReference>
<dbReference type="EC" id="2.3.2.27" evidence="5"/>
<dbReference type="Proteomes" id="UP000053660">
    <property type="component" value="Unassembled WGS sequence"/>
</dbReference>
<comment type="PTM">
    <text evidence="5">Ubiquitinated; autoubiquitinated.</text>
</comment>
<dbReference type="GO" id="GO:0005634">
    <property type="term" value="C:nucleus"/>
    <property type="evidence" value="ECO:0007669"/>
    <property type="project" value="TreeGrafter"/>
</dbReference>
<evidence type="ECO:0000256" key="3">
    <source>
        <dbReference type="ARBA" id="ARBA00022833"/>
    </source>
</evidence>